<feature type="non-terminal residue" evidence="3">
    <location>
        <position position="1"/>
    </location>
</feature>
<dbReference type="EMBL" id="CATQJA010000001">
    <property type="protein sequence ID" value="CAJ0557253.1"/>
    <property type="molecule type" value="Genomic_DNA"/>
</dbReference>
<organism evidence="3 4">
    <name type="scientific">Mesorhabditis spiculigera</name>
    <dbReference type="NCBI Taxonomy" id="96644"/>
    <lineage>
        <taxon>Eukaryota</taxon>
        <taxon>Metazoa</taxon>
        <taxon>Ecdysozoa</taxon>
        <taxon>Nematoda</taxon>
        <taxon>Chromadorea</taxon>
        <taxon>Rhabditida</taxon>
        <taxon>Rhabditina</taxon>
        <taxon>Rhabditomorpha</taxon>
        <taxon>Rhabditoidea</taxon>
        <taxon>Rhabditidae</taxon>
        <taxon>Mesorhabditinae</taxon>
        <taxon>Mesorhabditis</taxon>
    </lineage>
</organism>
<keyword evidence="2" id="KW-1133">Transmembrane helix</keyword>
<dbReference type="AlphaFoldDB" id="A0AA36C2H3"/>
<name>A0AA36C2H3_9BILA</name>
<keyword evidence="4" id="KW-1185">Reference proteome</keyword>
<proteinExistence type="predicted"/>
<evidence type="ECO:0000256" key="2">
    <source>
        <dbReference type="SAM" id="Phobius"/>
    </source>
</evidence>
<dbReference type="Proteomes" id="UP001177023">
    <property type="component" value="Unassembled WGS sequence"/>
</dbReference>
<feature type="compositionally biased region" description="Basic and acidic residues" evidence="1">
    <location>
        <begin position="1"/>
        <end position="11"/>
    </location>
</feature>
<protein>
    <submittedName>
        <fullName evidence="3">Uncharacterized protein</fullName>
    </submittedName>
</protein>
<evidence type="ECO:0000313" key="4">
    <source>
        <dbReference type="Proteomes" id="UP001177023"/>
    </source>
</evidence>
<reference evidence="3" key="1">
    <citation type="submission" date="2023-06" db="EMBL/GenBank/DDBJ databases">
        <authorList>
            <person name="Delattre M."/>
        </authorList>
    </citation>
    <scope>NUCLEOTIDE SEQUENCE</scope>
    <source>
        <strain evidence="3">AF72</strain>
    </source>
</reference>
<comment type="caution">
    <text evidence="3">The sequence shown here is derived from an EMBL/GenBank/DDBJ whole genome shotgun (WGS) entry which is preliminary data.</text>
</comment>
<evidence type="ECO:0000313" key="3">
    <source>
        <dbReference type="EMBL" id="CAJ0557253.1"/>
    </source>
</evidence>
<evidence type="ECO:0000256" key="1">
    <source>
        <dbReference type="SAM" id="MobiDB-lite"/>
    </source>
</evidence>
<feature type="region of interest" description="Disordered" evidence="1">
    <location>
        <begin position="1"/>
        <end position="25"/>
    </location>
</feature>
<sequence length="380" mass="40798">MTVNNAERRSVQTEPAAVDSKDVADVDDWDPDSELSPLSKAVIATAVGLGLLIAAFAVIGKLAGWANDYGTILVYLAFFLWMSISGRLFWWGADKLIALLRTKKSDNRDLPESHCVAATWCAHPARDHQPVPECAVHDVDSCADDHCRAPRAQAPGGGPNVGANAPTNFPTYNGTPSSLCRRSRTDPRGFGFGFEYRTGPNGSGSGSRCFHNREDSGRDRYLELVLVGAAAFTAAGIGVRRRPGPSPRTPESVLSQAVGTVASPLTAYAPGGQSSLRVFDPITGGSRFFFLIHDETSSHRIRDSGDGAARRSHECQPRWHGHVFDADGNPVSTIDAPWAYDANGTPVPTHYEIRDGQLVQVVDTAGIERPALPDPSPTRS</sequence>
<keyword evidence="2" id="KW-0812">Transmembrane</keyword>
<accession>A0AA36C2H3</accession>
<feature type="transmembrane region" description="Helical" evidence="2">
    <location>
        <begin position="41"/>
        <end position="60"/>
    </location>
</feature>
<feature type="transmembrane region" description="Helical" evidence="2">
    <location>
        <begin position="72"/>
        <end position="93"/>
    </location>
</feature>
<gene>
    <name evidence="3" type="ORF">MSPICULIGERA_LOCUS11</name>
</gene>
<keyword evidence="2" id="KW-0472">Membrane</keyword>